<proteinExistence type="predicted"/>
<name>A0A124C3S0_STRSC</name>
<organism evidence="3 4">
    <name type="scientific">Streptomyces scabiei</name>
    <dbReference type="NCBI Taxonomy" id="1930"/>
    <lineage>
        <taxon>Bacteria</taxon>
        <taxon>Bacillati</taxon>
        <taxon>Actinomycetota</taxon>
        <taxon>Actinomycetes</taxon>
        <taxon>Kitasatosporales</taxon>
        <taxon>Streptomycetaceae</taxon>
        <taxon>Streptomyces</taxon>
    </lineage>
</organism>
<evidence type="ECO:0000259" key="2">
    <source>
        <dbReference type="Pfam" id="PF11575"/>
    </source>
</evidence>
<feature type="domain" description="Ferric siderophore reductase C-terminal" evidence="2">
    <location>
        <begin position="229"/>
        <end position="248"/>
    </location>
</feature>
<dbReference type="GO" id="GO:0051537">
    <property type="term" value="F:2 iron, 2 sulfur cluster binding"/>
    <property type="evidence" value="ECO:0007669"/>
    <property type="project" value="InterPro"/>
</dbReference>
<reference evidence="4" key="3">
    <citation type="submission" date="2016-02" db="EMBL/GenBank/DDBJ databases">
        <title>Draft genome of pathogenic Streptomyces sp. in Japan.</title>
        <authorList>
            <person name="Tomihama T."/>
            <person name="Ikenaga M."/>
            <person name="Sakai M."/>
            <person name="Okubo T."/>
            <person name="Ikeda S."/>
        </authorList>
    </citation>
    <scope>NUCLEOTIDE SEQUENCE [LARGE SCALE GENOMIC DNA]</scope>
    <source>
        <strain evidence="4">S58</strain>
    </source>
</reference>
<dbReference type="GO" id="GO:0003824">
    <property type="term" value="F:catalytic activity"/>
    <property type="evidence" value="ECO:0007669"/>
    <property type="project" value="UniProtKB-ARBA"/>
</dbReference>
<protein>
    <recommendedName>
        <fullName evidence="5">Ferric iron reductase FhuF-like transporter</fullName>
    </recommendedName>
</protein>
<feature type="domain" description="Aerobactin siderophore biosynthesis IucA/IucC-like C-terminal" evidence="1">
    <location>
        <begin position="120"/>
        <end position="218"/>
    </location>
</feature>
<reference evidence="3 4" key="2">
    <citation type="journal article" date="2016" name="Genome Announc.">
        <title>Draft Genome Sequences of Streptomyces scabiei S58, Streptomyces turgidiscabies T45, and Streptomyces acidiscabies a10, the Pathogens of Potato Common Scab, Isolated in Japan.</title>
        <authorList>
            <person name="Tomihama T."/>
            <person name="Nishi Y."/>
            <person name="Sakai M."/>
            <person name="Ikenaga M."/>
            <person name="Okubo T."/>
            <person name="Ikeda S."/>
        </authorList>
    </citation>
    <scope>NUCLEOTIDE SEQUENCE [LARGE SCALE GENOMIC DNA]</scope>
    <source>
        <strain evidence="3 4">S58</strain>
    </source>
</reference>
<evidence type="ECO:0000313" key="4">
    <source>
        <dbReference type="Proteomes" id="UP000067448"/>
    </source>
</evidence>
<gene>
    <name evidence="3" type="ORF">SsS58_02525</name>
</gene>
<comment type="caution">
    <text evidence="3">The sequence shown here is derived from an EMBL/GenBank/DDBJ whole genome shotgun (WGS) entry which is preliminary data.</text>
</comment>
<dbReference type="Pfam" id="PF06276">
    <property type="entry name" value="FhuF"/>
    <property type="match status" value="1"/>
</dbReference>
<dbReference type="AlphaFoldDB" id="A0A124C3S0"/>
<dbReference type="EMBL" id="BCMM01000010">
    <property type="protein sequence ID" value="GAQ62166.1"/>
    <property type="molecule type" value="Genomic_DNA"/>
</dbReference>
<evidence type="ECO:0000313" key="3">
    <source>
        <dbReference type="EMBL" id="GAQ62166.1"/>
    </source>
</evidence>
<dbReference type="Proteomes" id="UP000067448">
    <property type="component" value="Unassembled WGS sequence"/>
</dbReference>
<reference evidence="4" key="1">
    <citation type="submission" date="2015-11" db="EMBL/GenBank/DDBJ databases">
        <authorList>
            <consortium name="Cross-ministerial Strategic Innovation Promotion Program (SIP) consortium"/>
            <person name="Tomihama T."/>
            <person name="Ikenaga M."/>
            <person name="Sakai M."/>
            <person name="Okubo T."/>
            <person name="Ikeda S."/>
        </authorList>
    </citation>
    <scope>NUCLEOTIDE SEQUENCE [LARGE SCALE GENOMIC DNA]</scope>
    <source>
        <strain evidence="4">S58</strain>
    </source>
</reference>
<accession>A0A124C3S0</accession>
<dbReference type="Pfam" id="PF11575">
    <property type="entry name" value="FhuF_C"/>
    <property type="match status" value="1"/>
</dbReference>
<dbReference type="InterPro" id="IPR022770">
    <property type="entry name" value="IucA/IucC-like_C"/>
</dbReference>
<sequence>MQARRWTGRRGLVLLVLVDHDPSLTALSALGGFFVLRTGEPPRGSLPTLARAYEARDADVKREVYENPVIFRVRKVARSVRAPEPRVAASIAHLGFAARLWSVALGAAAVYGRVLDLDPRLLRWDADASAPDELWLTEVRGLPAERIGAVVRDGHLLPLAAALRAQLPISERLLWGNAASALMGTVRQIDRWAAANGRTEAADRARALAAGLFAHPTLAGTLDPVTSRRRSCCLLYRLPGGGLCGDCCFDRPPGPRSPGGPRPA</sequence>
<evidence type="ECO:0000259" key="1">
    <source>
        <dbReference type="Pfam" id="PF06276"/>
    </source>
</evidence>
<evidence type="ECO:0008006" key="5">
    <source>
        <dbReference type="Google" id="ProtNLM"/>
    </source>
</evidence>
<dbReference type="InterPro" id="IPR024726">
    <property type="entry name" value="FhuF_C"/>
</dbReference>